<protein>
    <submittedName>
        <fullName evidence="1">Uncharacterized protein</fullName>
    </submittedName>
</protein>
<dbReference type="EMBL" id="PHHC01000037">
    <property type="protein sequence ID" value="PPE06357.1"/>
    <property type="molecule type" value="Genomic_DNA"/>
</dbReference>
<proteinExistence type="predicted"/>
<evidence type="ECO:0000313" key="1">
    <source>
        <dbReference type="EMBL" id="PPE06357.1"/>
    </source>
</evidence>
<dbReference type="RefSeq" id="WP_279337379.1">
    <property type="nucleotide sequence ID" value="NZ_PHHC01000037.1"/>
</dbReference>
<organism evidence="1 2">
    <name type="scientific">Holospora curviuscula</name>
    <dbReference type="NCBI Taxonomy" id="1082868"/>
    <lineage>
        <taxon>Bacteria</taxon>
        <taxon>Pseudomonadati</taxon>
        <taxon>Pseudomonadota</taxon>
        <taxon>Alphaproteobacteria</taxon>
        <taxon>Holosporales</taxon>
        <taxon>Holosporaceae</taxon>
        <taxon>Holospora</taxon>
    </lineage>
</organism>
<comment type="caution">
    <text evidence="1">The sequence shown here is derived from an EMBL/GenBank/DDBJ whole genome shotgun (WGS) entry which is preliminary data.</text>
</comment>
<name>A0A2S5RGD5_9PROT</name>
<keyword evidence="2" id="KW-1185">Reference proteome</keyword>
<sequence length="42" mass="4620">MVLTHIPKKSGGVMDTVAFRKSKAMQKMIKDAGHTLPSALFF</sequence>
<dbReference type="AlphaFoldDB" id="A0A2S5RGD5"/>
<accession>A0A2S5RGD5</accession>
<evidence type="ECO:0000313" key="2">
    <source>
        <dbReference type="Proteomes" id="UP000239425"/>
    </source>
</evidence>
<dbReference type="Proteomes" id="UP000239425">
    <property type="component" value="Unassembled WGS sequence"/>
</dbReference>
<reference evidence="1 2" key="1">
    <citation type="submission" date="2017-11" db="EMBL/GenBank/DDBJ databases">
        <title>Comparative genomic analysis of Holospora spp., intranuclear symbionts of paramecia.</title>
        <authorList>
            <person name="Garushyants S.K."/>
            <person name="Beliavskaya A."/>
            <person name="Malko D.B."/>
            <person name="Logacheva M.D."/>
            <person name="Rautian M.S."/>
            <person name="Gelfand M.S."/>
        </authorList>
    </citation>
    <scope>NUCLEOTIDE SEQUENCE [LARGE SCALE GENOMIC DNA]</scope>
    <source>
        <strain evidence="2">02AZ16</strain>
    </source>
</reference>
<gene>
    <name evidence="1" type="ORF">HCUR_00144</name>
</gene>